<name>A0ABR7RCV6_9PROT</name>
<sequence>MSDNGRMPEGLWNEAMAAGYQSIGAGYVGAVEAATKGDGCPTALPLALGGIVALGDFLRALREDGKAMDLTEEYALAVLRGALRGEEGPVYEDGRLFLIPRGH</sequence>
<dbReference type="EMBL" id="JACTUZ010000160">
    <property type="protein sequence ID" value="MBC9179581.1"/>
    <property type="molecule type" value="Genomic_DNA"/>
</dbReference>
<dbReference type="Proteomes" id="UP000603940">
    <property type="component" value="Unassembled WGS sequence"/>
</dbReference>
<gene>
    <name evidence="1" type="ORF">IBL25_21805</name>
</gene>
<dbReference type="RefSeq" id="WP_187780603.1">
    <property type="nucleotide sequence ID" value="NZ_JACTUZ010000160.1"/>
</dbReference>
<proteinExistence type="predicted"/>
<evidence type="ECO:0000313" key="2">
    <source>
        <dbReference type="Proteomes" id="UP000603940"/>
    </source>
</evidence>
<protein>
    <submittedName>
        <fullName evidence="1">Uncharacterized protein</fullName>
    </submittedName>
</protein>
<keyword evidence="2" id="KW-1185">Reference proteome</keyword>
<comment type="caution">
    <text evidence="1">The sequence shown here is derived from an EMBL/GenBank/DDBJ whole genome shotgun (WGS) entry which is preliminary data.</text>
</comment>
<reference evidence="1 2" key="1">
    <citation type="journal article" date="2009" name="Int. J. Syst. Evol. Microbiol.">
        <title>Transfer of Teichococcus ludipueritiae and Muricoccus roseus to the genus Roseomonas, as Roseomonas ludipueritiae comb. nov. and Roseomonas rosea comb. nov., respectively, and emended description of the genus Roseomonas.</title>
        <authorList>
            <person name="Sanchez-Porro C."/>
            <person name="Gallego V."/>
            <person name="Busse H.J."/>
            <person name="Kampfer P."/>
            <person name="Ventosa A."/>
        </authorList>
    </citation>
    <scope>NUCLEOTIDE SEQUENCE [LARGE SCALE GENOMIC DNA]</scope>
    <source>
        <strain evidence="1 2">DSM 14915</strain>
    </source>
</reference>
<organism evidence="1 2">
    <name type="scientific">Pseudoroseomonas ludipueritiae</name>
    <dbReference type="NCBI Taxonomy" id="198093"/>
    <lineage>
        <taxon>Bacteria</taxon>
        <taxon>Pseudomonadati</taxon>
        <taxon>Pseudomonadota</taxon>
        <taxon>Alphaproteobacteria</taxon>
        <taxon>Acetobacterales</taxon>
        <taxon>Acetobacteraceae</taxon>
        <taxon>Pseudoroseomonas</taxon>
    </lineage>
</organism>
<accession>A0ABR7RCV6</accession>
<evidence type="ECO:0000313" key="1">
    <source>
        <dbReference type="EMBL" id="MBC9179581.1"/>
    </source>
</evidence>